<evidence type="ECO:0000256" key="2">
    <source>
        <dbReference type="PROSITE-ProRule" id="PRU00335"/>
    </source>
</evidence>
<evidence type="ECO:0000259" key="3">
    <source>
        <dbReference type="PROSITE" id="PS50977"/>
    </source>
</evidence>
<dbReference type="SUPFAM" id="SSF46689">
    <property type="entry name" value="Homeodomain-like"/>
    <property type="match status" value="1"/>
</dbReference>
<keyword evidence="1 2" id="KW-0238">DNA-binding</keyword>
<dbReference type="PANTHER" id="PTHR30055:SF226">
    <property type="entry name" value="HTH-TYPE TRANSCRIPTIONAL REGULATOR PKSA"/>
    <property type="match status" value="1"/>
</dbReference>
<organism evidence="4 5">
    <name type="scientific">Pseudonocardia ammonioxydans</name>
    <dbReference type="NCBI Taxonomy" id="260086"/>
    <lineage>
        <taxon>Bacteria</taxon>
        <taxon>Bacillati</taxon>
        <taxon>Actinomycetota</taxon>
        <taxon>Actinomycetes</taxon>
        <taxon>Pseudonocardiales</taxon>
        <taxon>Pseudonocardiaceae</taxon>
        <taxon>Pseudonocardia</taxon>
    </lineage>
</organism>
<dbReference type="Pfam" id="PF00440">
    <property type="entry name" value="TetR_N"/>
    <property type="match status" value="1"/>
</dbReference>
<evidence type="ECO:0000313" key="4">
    <source>
        <dbReference type="EMBL" id="SFN93897.1"/>
    </source>
</evidence>
<dbReference type="Proteomes" id="UP000199614">
    <property type="component" value="Unassembled WGS sequence"/>
</dbReference>
<dbReference type="PRINTS" id="PR00455">
    <property type="entry name" value="HTHTETR"/>
</dbReference>
<accession>A0A1I5D425</accession>
<protein>
    <submittedName>
        <fullName evidence="4">Transcriptional regulator, TetR family</fullName>
    </submittedName>
</protein>
<keyword evidence="5" id="KW-1185">Reference proteome</keyword>
<dbReference type="Gene3D" id="1.10.357.10">
    <property type="entry name" value="Tetracycline Repressor, domain 2"/>
    <property type="match status" value="1"/>
</dbReference>
<proteinExistence type="predicted"/>
<evidence type="ECO:0000256" key="1">
    <source>
        <dbReference type="ARBA" id="ARBA00023125"/>
    </source>
</evidence>
<dbReference type="PROSITE" id="PS50977">
    <property type="entry name" value="HTH_TETR_2"/>
    <property type="match status" value="1"/>
</dbReference>
<dbReference type="PANTHER" id="PTHR30055">
    <property type="entry name" value="HTH-TYPE TRANSCRIPTIONAL REGULATOR RUTR"/>
    <property type="match status" value="1"/>
</dbReference>
<dbReference type="AlphaFoldDB" id="A0A1I5D425"/>
<dbReference type="GO" id="GO:0003700">
    <property type="term" value="F:DNA-binding transcription factor activity"/>
    <property type="evidence" value="ECO:0007669"/>
    <property type="project" value="TreeGrafter"/>
</dbReference>
<dbReference type="InterPro" id="IPR050109">
    <property type="entry name" value="HTH-type_TetR-like_transc_reg"/>
</dbReference>
<dbReference type="EMBL" id="FOUY01000025">
    <property type="protein sequence ID" value="SFN93897.1"/>
    <property type="molecule type" value="Genomic_DNA"/>
</dbReference>
<dbReference type="InterPro" id="IPR009057">
    <property type="entry name" value="Homeodomain-like_sf"/>
</dbReference>
<dbReference type="GO" id="GO:0000976">
    <property type="term" value="F:transcription cis-regulatory region binding"/>
    <property type="evidence" value="ECO:0007669"/>
    <property type="project" value="TreeGrafter"/>
</dbReference>
<dbReference type="InterPro" id="IPR001647">
    <property type="entry name" value="HTH_TetR"/>
</dbReference>
<feature type="DNA-binding region" description="H-T-H motif" evidence="2">
    <location>
        <begin position="22"/>
        <end position="41"/>
    </location>
</feature>
<gene>
    <name evidence="4" type="ORF">SAMN05216207_102511</name>
</gene>
<sequence length="193" mass="21283">MRQRLLEAAIGCLEEKGYSETTVTEVQERAGVARGTLLHHFPAKAQLMVAATEHLVLDRVEQFRAAASAIPDEADRLQAVVDLAWTDLAGPSFFTALELWVAARTDDELRAALLPAQKRLFGALHNVLFEVLTPQLGDDPRTATLVELTIDTLTGLAITTMLGERTTSPETLLRRWKRALAVLLGERSADDWL</sequence>
<evidence type="ECO:0000313" key="5">
    <source>
        <dbReference type="Proteomes" id="UP000199614"/>
    </source>
</evidence>
<name>A0A1I5D425_PSUAM</name>
<feature type="domain" description="HTH tetR-type" evidence="3">
    <location>
        <begin position="1"/>
        <end position="59"/>
    </location>
</feature>
<reference evidence="4 5" key="1">
    <citation type="submission" date="2016-10" db="EMBL/GenBank/DDBJ databases">
        <authorList>
            <person name="de Groot N.N."/>
        </authorList>
    </citation>
    <scope>NUCLEOTIDE SEQUENCE [LARGE SCALE GENOMIC DNA]</scope>
    <source>
        <strain evidence="4 5">CGMCC 4.1877</strain>
    </source>
</reference>